<dbReference type="PANTHER" id="PTHR30419:SF28">
    <property type="entry name" value="HTH-TYPE TRANSCRIPTIONAL REGULATOR BSDA"/>
    <property type="match status" value="1"/>
</dbReference>
<dbReference type="InterPro" id="IPR036388">
    <property type="entry name" value="WH-like_DNA-bd_sf"/>
</dbReference>
<dbReference type="CDD" id="cd05466">
    <property type="entry name" value="PBP2_LTTR_substrate"/>
    <property type="match status" value="1"/>
</dbReference>
<feature type="domain" description="HTH lysR-type" evidence="5">
    <location>
        <begin position="1"/>
        <end position="58"/>
    </location>
</feature>
<protein>
    <submittedName>
        <fullName evidence="6">DNA-binding transcriptional regulator, LysR family</fullName>
    </submittedName>
</protein>
<comment type="similarity">
    <text evidence="1">Belongs to the LysR transcriptional regulatory family.</text>
</comment>
<keyword evidence="3 6" id="KW-0238">DNA-binding</keyword>
<dbReference type="Pfam" id="PF00126">
    <property type="entry name" value="HTH_1"/>
    <property type="match status" value="1"/>
</dbReference>
<dbReference type="SUPFAM" id="SSF53850">
    <property type="entry name" value="Periplasmic binding protein-like II"/>
    <property type="match status" value="1"/>
</dbReference>
<accession>A0A1I3C4D5</accession>
<dbReference type="PANTHER" id="PTHR30419">
    <property type="entry name" value="HTH-TYPE TRANSCRIPTIONAL REGULATOR YBHD"/>
    <property type="match status" value="1"/>
</dbReference>
<evidence type="ECO:0000259" key="5">
    <source>
        <dbReference type="PROSITE" id="PS50931"/>
    </source>
</evidence>
<dbReference type="Gene3D" id="1.10.10.10">
    <property type="entry name" value="Winged helix-like DNA-binding domain superfamily/Winged helix DNA-binding domain"/>
    <property type="match status" value="1"/>
</dbReference>
<dbReference type="SUPFAM" id="SSF46785">
    <property type="entry name" value="Winged helix' DNA-binding domain"/>
    <property type="match status" value="1"/>
</dbReference>
<dbReference type="PROSITE" id="PS50931">
    <property type="entry name" value="HTH_LYSR"/>
    <property type="match status" value="1"/>
</dbReference>
<dbReference type="Proteomes" id="UP000183639">
    <property type="component" value="Unassembled WGS sequence"/>
</dbReference>
<dbReference type="InterPro" id="IPR036390">
    <property type="entry name" value="WH_DNA-bd_sf"/>
</dbReference>
<dbReference type="AlphaFoldDB" id="A0A1I3C4D5"/>
<dbReference type="GO" id="GO:0005829">
    <property type="term" value="C:cytosol"/>
    <property type="evidence" value="ECO:0007669"/>
    <property type="project" value="TreeGrafter"/>
</dbReference>
<dbReference type="InterPro" id="IPR050950">
    <property type="entry name" value="HTH-type_LysR_regulators"/>
</dbReference>
<organism evidence="6 7">
    <name type="scientific">Selenomonas ruminantium</name>
    <dbReference type="NCBI Taxonomy" id="971"/>
    <lineage>
        <taxon>Bacteria</taxon>
        <taxon>Bacillati</taxon>
        <taxon>Bacillota</taxon>
        <taxon>Negativicutes</taxon>
        <taxon>Selenomonadales</taxon>
        <taxon>Selenomonadaceae</taxon>
        <taxon>Selenomonas</taxon>
    </lineage>
</organism>
<dbReference type="InterPro" id="IPR000847">
    <property type="entry name" value="LysR_HTH_N"/>
</dbReference>
<proteinExistence type="inferred from homology"/>
<evidence type="ECO:0000256" key="4">
    <source>
        <dbReference type="ARBA" id="ARBA00023163"/>
    </source>
</evidence>
<gene>
    <name evidence="6" type="ORF">SAMN04487861_102126</name>
</gene>
<keyword evidence="4" id="KW-0804">Transcription</keyword>
<dbReference type="Pfam" id="PF03466">
    <property type="entry name" value="LysR_substrate"/>
    <property type="match status" value="1"/>
</dbReference>
<evidence type="ECO:0000256" key="2">
    <source>
        <dbReference type="ARBA" id="ARBA00023015"/>
    </source>
</evidence>
<dbReference type="EMBL" id="FOQK01000002">
    <property type="protein sequence ID" value="SFH69039.1"/>
    <property type="molecule type" value="Genomic_DNA"/>
</dbReference>
<evidence type="ECO:0000313" key="7">
    <source>
        <dbReference type="Proteomes" id="UP000183639"/>
    </source>
</evidence>
<dbReference type="GO" id="GO:0003677">
    <property type="term" value="F:DNA binding"/>
    <property type="evidence" value="ECO:0007669"/>
    <property type="project" value="UniProtKB-KW"/>
</dbReference>
<dbReference type="InterPro" id="IPR005119">
    <property type="entry name" value="LysR_subst-bd"/>
</dbReference>
<keyword evidence="2" id="KW-0805">Transcription regulation</keyword>
<name>A0A1I3C4D5_SELRU</name>
<dbReference type="Gene3D" id="3.40.190.290">
    <property type="match status" value="1"/>
</dbReference>
<dbReference type="GO" id="GO:0003700">
    <property type="term" value="F:DNA-binding transcription factor activity"/>
    <property type="evidence" value="ECO:0007669"/>
    <property type="project" value="InterPro"/>
</dbReference>
<reference evidence="6 7" key="1">
    <citation type="submission" date="2016-10" db="EMBL/GenBank/DDBJ databases">
        <authorList>
            <person name="de Groot N.N."/>
        </authorList>
    </citation>
    <scope>NUCLEOTIDE SEQUENCE [LARGE SCALE GENOMIC DNA]</scope>
    <source>
        <strain evidence="6 7">Z108</strain>
    </source>
</reference>
<evidence type="ECO:0000256" key="3">
    <source>
        <dbReference type="ARBA" id="ARBA00023125"/>
    </source>
</evidence>
<dbReference type="RefSeq" id="WP_075441853.1">
    <property type="nucleotide sequence ID" value="NZ_FOQK01000002.1"/>
</dbReference>
<dbReference type="PRINTS" id="PR00039">
    <property type="entry name" value="HTHLYSR"/>
</dbReference>
<evidence type="ECO:0000256" key="1">
    <source>
        <dbReference type="ARBA" id="ARBA00009437"/>
    </source>
</evidence>
<evidence type="ECO:0000313" key="6">
    <source>
        <dbReference type="EMBL" id="SFH69039.1"/>
    </source>
</evidence>
<sequence length="291" mass="33033">MDAIKCRAFLVAAQRGSFTAAAQELGYTQSGITRMINALEEELGFRVFARVRGGVQLTDNGHRILPLLENIVRACQQVEEYSGDICGLVRGTVSVGCYYSVSFMWMPQIIRKFQKRYPHIRVNMLERSNRDLAPLLASRRLDICVGARLSEVDYEWIPLYRDEMVAWLPQGHPLTRAKQLMPKMLEGETFIQPLPQQDTDLDRLLQGENLSMNLRYSTQEAFTAYNMVEAGLGVSLNQRLISQKWHGQVELASFSPPQYFEMGIAVPCLKEASPATRKLIECIRETVAELI</sequence>